<reference evidence="1" key="1">
    <citation type="submission" date="2014-09" db="EMBL/GenBank/DDBJ databases">
        <title>Genome sequence of the luminous mushroom Mycena chlorophos for searching fungal bioluminescence genes.</title>
        <authorList>
            <person name="Tanaka Y."/>
            <person name="Kasuga D."/>
            <person name="Oba Y."/>
            <person name="Hase S."/>
            <person name="Sato K."/>
            <person name="Oba Y."/>
            <person name="Sakakibara Y."/>
        </authorList>
    </citation>
    <scope>NUCLEOTIDE SEQUENCE</scope>
</reference>
<proteinExistence type="predicted"/>
<dbReference type="PANTHER" id="PTHR38115:SF1">
    <property type="entry name" value="LIPOCALIN-LIKE DOMAIN-CONTAINING PROTEIN"/>
    <property type="match status" value="1"/>
</dbReference>
<evidence type="ECO:0000313" key="1">
    <source>
        <dbReference type="EMBL" id="GAT44710.1"/>
    </source>
</evidence>
<sequence>MALPSSIAADFSGKYVLNKHLSDESKFDDILAAQGVGMLKRKAFGMVSATQSVHLYSDEGGVEHLDVSTHVSAGFKSNDKEEERILNWTEKEIEHPLFGACVAKAKRISPAELDAELQHGWTSESAAAGLVLIHVVPANSTEWVSKHAWGIEEINGEKRHTRRFFLTTKKSKTIHARLVYDYAGPL</sequence>
<dbReference type="Proteomes" id="UP000815677">
    <property type="component" value="Unassembled WGS sequence"/>
</dbReference>
<protein>
    <submittedName>
        <fullName evidence="1">Uncharacterized protein</fullName>
    </submittedName>
</protein>
<keyword evidence="2" id="KW-1185">Reference proteome</keyword>
<dbReference type="InterPro" id="IPR012674">
    <property type="entry name" value="Calycin"/>
</dbReference>
<dbReference type="EMBL" id="DF840056">
    <property type="protein sequence ID" value="GAT44710.1"/>
    <property type="molecule type" value="Genomic_DNA"/>
</dbReference>
<dbReference type="SUPFAM" id="SSF50814">
    <property type="entry name" value="Lipocalins"/>
    <property type="match status" value="1"/>
</dbReference>
<name>A0ABQ0L0R4_MYCCL</name>
<dbReference type="InterPro" id="IPR053037">
    <property type="entry name" value="Pericyclase_pydY-like"/>
</dbReference>
<accession>A0ABQ0L0R4</accession>
<evidence type="ECO:0000313" key="2">
    <source>
        <dbReference type="Proteomes" id="UP000815677"/>
    </source>
</evidence>
<dbReference type="PANTHER" id="PTHR38115">
    <property type="entry name" value="LIPOCALIN-LIKE DOMAIN-CONTAINING PROTEIN"/>
    <property type="match status" value="1"/>
</dbReference>
<organism evidence="1 2">
    <name type="scientific">Mycena chlorophos</name>
    <name type="common">Agaric fungus</name>
    <name type="synonym">Agaricus chlorophos</name>
    <dbReference type="NCBI Taxonomy" id="658473"/>
    <lineage>
        <taxon>Eukaryota</taxon>
        <taxon>Fungi</taxon>
        <taxon>Dikarya</taxon>
        <taxon>Basidiomycota</taxon>
        <taxon>Agaricomycotina</taxon>
        <taxon>Agaricomycetes</taxon>
        <taxon>Agaricomycetidae</taxon>
        <taxon>Agaricales</taxon>
        <taxon>Marasmiineae</taxon>
        <taxon>Mycenaceae</taxon>
        <taxon>Mycena</taxon>
    </lineage>
</organism>
<gene>
    <name evidence="1" type="ORF">MCHLO_02322</name>
</gene>